<dbReference type="Proteomes" id="UP000070544">
    <property type="component" value="Unassembled WGS sequence"/>
</dbReference>
<proteinExistence type="predicted"/>
<feature type="region of interest" description="Disordered" evidence="7">
    <location>
        <begin position="1"/>
        <end position="47"/>
    </location>
</feature>
<keyword evidence="3" id="KW-0456">Lyase</keyword>
<accession>A0A139AJ21</accession>
<dbReference type="GO" id="GO:0016829">
    <property type="term" value="F:lyase activity"/>
    <property type="evidence" value="ECO:0007669"/>
    <property type="project" value="UniProtKB-KW"/>
</dbReference>
<feature type="compositionally biased region" description="Polar residues" evidence="7">
    <location>
        <begin position="36"/>
        <end position="46"/>
    </location>
</feature>
<dbReference type="STRING" id="1344416.A0A139AJ21"/>
<evidence type="ECO:0000256" key="6">
    <source>
        <dbReference type="ARBA" id="ARBA00030030"/>
    </source>
</evidence>
<dbReference type="AlphaFoldDB" id="A0A139AJ21"/>
<evidence type="ECO:0000256" key="2">
    <source>
        <dbReference type="ARBA" id="ARBA00022801"/>
    </source>
</evidence>
<sequence length="263" mass="29301">MSLVDYSSDEDVHTKNDQVSATGTGSLPSAALPEGSESQVANTNHPQARVHSQGDWLDLSSLGGTLHSLHNPFYWHRTAIAYIPVSLSEDQRSLVERIVARAREFEPSLRSLSRDGSYTSLHVSLTRPVILRIFQLEAFTKGLEMRASKRKQFRYSLGSFKTYQNYNKSQTFLALDVLGGKRDFNNLVSDSDAVLATFQLPQYYATPSFHVSIAWTDVETRSENLLRTLSDEFADELGLLSGLHAGCVECKAGNKMVRILLRG</sequence>
<evidence type="ECO:0000256" key="4">
    <source>
        <dbReference type="ARBA" id="ARBA00023242"/>
    </source>
</evidence>
<evidence type="ECO:0000256" key="5">
    <source>
        <dbReference type="ARBA" id="ARBA00029543"/>
    </source>
</evidence>
<dbReference type="GO" id="GO:0000175">
    <property type="term" value="F:3'-5'-RNA exonuclease activity"/>
    <property type="evidence" value="ECO:0007669"/>
    <property type="project" value="TreeGrafter"/>
</dbReference>
<evidence type="ECO:0000313" key="8">
    <source>
        <dbReference type="EMBL" id="KXS16790.1"/>
    </source>
</evidence>
<name>A0A139AJ21_GONPJ</name>
<dbReference type="InterPro" id="IPR027521">
    <property type="entry name" value="Usb1"/>
</dbReference>
<protein>
    <recommendedName>
        <fullName evidence="5">U6 snRNA phosphodiesterase 1</fullName>
    </recommendedName>
    <alternativeName>
        <fullName evidence="6">3'-5' RNA exonuclease USB1</fullName>
    </alternativeName>
</protein>
<keyword evidence="1" id="KW-0540">Nuclease</keyword>
<dbReference type="PANTHER" id="PTHR13522">
    <property type="entry name" value="U6 SNRNA PHOSPHODIESTERASE 1"/>
    <property type="match status" value="1"/>
</dbReference>
<keyword evidence="4" id="KW-0539">Nucleus</keyword>
<evidence type="ECO:0000313" key="9">
    <source>
        <dbReference type="Proteomes" id="UP000070544"/>
    </source>
</evidence>
<keyword evidence="2" id="KW-0378">Hydrolase</keyword>
<dbReference type="OrthoDB" id="49151at2759"/>
<evidence type="ECO:0000256" key="1">
    <source>
        <dbReference type="ARBA" id="ARBA00022722"/>
    </source>
</evidence>
<dbReference type="GO" id="GO:0005634">
    <property type="term" value="C:nucleus"/>
    <property type="evidence" value="ECO:0007669"/>
    <property type="project" value="TreeGrafter"/>
</dbReference>
<feature type="compositionally biased region" description="Polar residues" evidence="7">
    <location>
        <begin position="17"/>
        <end position="27"/>
    </location>
</feature>
<dbReference type="Pfam" id="PF09749">
    <property type="entry name" value="HVSL"/>
    <property type="match status" value="1"/>
</dbReference>
<dbReference type="Gene3D" id="3.90.1140.10">
    <property type="entry name" value="Cyclic phosphodiesterase"/>
    <property type="match status" value="1"/>
</dbReference>
<evidence type="ECO:0000256" key="7">
    <source>
        <dbReference type="SAM" id="MobiDB-lite"/>
    </source>
</evidence>
<organism evidence="8 9">
    <name type="scientific">Gonapodya prolifera (strain JEL478)</name>
    <name type="common">Monoblepharis prolifera</name>
    <dbReference type="NCBI Taxonomy" id="1344416"/>
    <lineage>
        <taxon>Eukaryota</taxon>
        <taxon>Fungi</taxon>
        <taxon>Fungi incertae sedis</taxon>
        <taxon>Chytridiomycota</taxon>
        <taxon>Chytridiomycota incertae sedis</taxon>
        <taxon>Monoblepharidomycetes</taxon>
        <taxon>Monoblepharidales</taxon>
        <taxon>Gonapodyaceae</taxon>
        <taxon>Gonapodya</taxon>
    </lineage>
</organism>
<dbReference type="PANTHER" id="PTHR13522:SF3">
    <property type="entry name" value="U6 SNRNA PHOSPHODIESTERASE 1"/>
    <property type="match status" value="1"/>
</dbReference>
<gene>
    <name evidence="8" type="ORF">M427DRAFT_68826</name>
</gene>
<keyword evidence="9" id="KW-1185">Reference proteome</keyword>
<dbReference type="EMBL" id="KQ965750">
    <property type="protein sequence ID" value="KXS16790.1"/>
    <property type="molecule type" value="Genomic_DNA"/>
</dbReference>
<evidence type="ECO:0000256" key="3">
    <source>
        <dbReference type="ARBA" id="ARBA00023239"/>
    </source>
</evidence>
<dbReference type="GO" id="GO:0034477">
    <property type="term" value="P:U6 snRNA 3'-end processing"/>
    <property type="evidence" value="ECO:0007669"/>
    <property type="project" value="InterPro"/>
</dbReference>
<reference evidence="8 9" key="1">
    <citation type="journal article" date="2015" name="Genome Biol. Evol.">
        <title>Phylogenomic analyses indicate that early fungi evolved digesting cell walls of algal ancestors of land plants.</title>
        <authorList>
            <person name="Chang Y."/>
            <person name="Wang S."/>
            <person name="Sekimoto S."/>
            <person name="Aerts A.L."/>
            <person name="Choi C."/>
            <person name="Clum A."/>
            <person name="LaButti K.M."/>
            <person name="Lindquist E.A."/>
            <person name="Yee Ngan C."/>
            <person name="Ohm R.A."/>
            <person name="Salamov A.A."/>
            <person name="Grigoriev I.V."/>
            <person name="Spatafora J.W."/>
            <person name="Berbee M.L."/>
        </authorList>
    </citation>
    <scope>NUCLEOTIDE SEQUENCE [LARGE SCALE GENOMIC DNA]</scope>
    <source>
        <strain evidence="8 9">JEL478</strain>
    </source>
</reference>